<reference evidence="5 6" key="1">
    <citation type="submission" date="2021-06" db="EMBL/GenBank/DDBJ databases">
        <title>Clostridia strains as spoilage organisms.</title>
        <authorList>
            <person name="Wambui J."/>
            <person name="Stephan R."/>
            <person name="Stevens M.J.A."/>
        </authorList>
    </citation>
    <scope>NUCLEOTIDE SEQUENCE [LARGE SCALE GENOMIC DNA]</scope>
    <source>
        <strain evidence="5 6">DSM 14204</strain>
    </source>
</reference>
<dbReference type="PROSITE" id="PS50995">
    <property type="entry name" value="HTH_MARR_2"/>
    <property type="match status" value="1"/>
</dbReference>
<keyword evidence="1" id="KW-0805">Transcription regulation</keyword>
<dbReference type="PANTHER" id="PTHR42756">
    <property type="entry name" value="TRANSCRIPTIONAL REGULATOR, MARR"/>
    <property type="match status" value="1"/>
</dbReference>
<dbReference type="SMART" id="SM00347">
    <property type="entry name" value="HTH_MARR"/>
    <property type="match status" value="1"/>
</dbReference>
<dbReference type="Proteomes" id="UP000776252">
    <property type="component" value="Unassembled WGS sequence"/>
</dbReference>
<proteinExistence type="predicted"/>
<organism evidence="5 6">
    <name type="scientific">Clostridium frigoris</name>
    <dbReference type="NCBI Taxonomy" id="205327"/>
    <lineage>
        <taxon>Bacteria</taxon>
        <taxon>Bacillati</taxon>
        <taxon>Bacillota</taxon>
        <taxon>Clostridia</taxon>
        <taxon>Eubacteriales</taxon>
        <taxon>Clostridiaceae</taxon>
        <taxon>Clostridium</taxon>
    </lineage>
</organism>
<dbReference type="InterPro" id="IPR000835">
    <property type="entry name" value="HTH_MarR-typ"/>
</dbReference>
<evidence type="ECO:0000259" key="4">
    <source>
        <dbReference type="PROSITE" id="PS50995"/>
    </source>
</evidence>
<keyword evidence="3" id="KW-0804">Transcription</keyword>
<dbReference type="PANTHER" id="PTHR42756:SF1">
    <property type="entry name" value="TRANSCRIPTIONAL REPRESSOR OF EMRAB OPERON"/>
    <property type="match status" value="1"/>
</dbReference>
<gene>
    <name evidence="5" type="ORF">KPL37_13605</name>
</gene>
<dbReference type="EMBL" id="JAHLDV010000035">
    <property type="protein sequence ID" value="MBU3160777.1"/>
    <property type="molecule type" value="Genomic_DNA"/>
</dbReference>
<protein>
    <submittedName>
        <fullName evidence="5">MarR family transcriptional regulator</fullName>
    </submittedName>
</protein>
<dbReference type="RefSeq" id="WP_216150230.1">
    <property type="nucleotide sequence ID" value="NZ_JAHLDV010000035.1"/>
</dbReference>
<dbReference type="Pfam" id="PF12802">
    <property type="entry name" value="MarR_2"/>
    <property type="match status" value="1"/>
</dbReference>
<evidence type="ECO:0000256" key="2">
    <source>
        <dbReference type="ARBA" id="ARBA00023125"/>
    </source>
</evidence>
<sequence length="149" mass="17285">MTEKIIDQLAKEFFKLVPQIIKNVVKPFENVSKNSLGPMQLGLLNFLKHEPSISMTEIATKLNVSKQQLTKLTDKLVEKNYIDRVNDLIDRRSIKITITEIGIQFLNEYEKQVIDLMKIRFEKLSNENLLELREAVNSINKIMPLISDN</sequence>
<name>A0ABS6BVC7_9CLOT</name>
<evidence type="ECO:0000256" key="1">
    <source>
        <dbReference type="ARBA" id="ARBA00023015"/>
    </source>
</evidence>
<keyword evidence="6" id="KW-1185">Reference proteome</keyword>
<evidence type="ECO:0000256" key="3">
    <source>
        <dbReference type="ARBA" id="ARBA00023163"/>
    </source>
</evidence>
<keyword evidence="2" id="KW-0238">DNA-binding</keyword>
<comment type="caution">
    <text evidence="5">The sequence shown here is derived from an EMBL/GenBank/DDBJ whole genome shotgun (WGS) entry which is preliminary data.</text>
</comment>
<feature type="domain" description="HTH marR-type" evidence="4">
    <location>
        <begin position="10"/>
        <end position="144"/>
    </location>
</feature>
<evidence type="ECO:0000313" key="5">
    <source>
        <dbReference type="EMBL" id="MBU3160777.1"/>
    </source>
</evidence>
<accession>A0ABS6BVC7</accession>
<evidence type="ECO:0000313" key="6">
    <source>
        <dbReference type="Proteomes" id="UP000776252"/>
    </source>
</evidence>